<dbReference type="Proteomes" id="UP001181533">
    <property type="component" value="Unassembled WGS sequence"/>
</dbReference>
<keyword evidence="1" id="KW-1133">Transmembrane helix</keyword>
<keyword evidence="1" id="KW-0472">Membrane</keyword>
<dbReference type="EMBL" id="VKQN01000001">
    <property type="protein sequence ID" value="MDR4174803.1"/>
    <property type="molecule type" value="Genomic_DNA"/>
</dbReference>
<gene>
    <name evidence="2" type="ORF">BF38_5886</name>
    <name evidence="3" type="ORF">FO599_01475</name>
    <name evidence="4" type="ORF">FOC89_01450</name>
</gene>
<keyword evidence="4" id="KW-0614">Plasmid</keyword>
<proteinExistence type="predicted"/>
<protein>
    <submittedName>
        <fullName evidence="4">Uncharacterized protein</fullName>
    </submittedName>
</protein>
<keyword evidence="1" id="KW-0812">Transmembrane</keyword>
<evidence type="ECO:0000313" key="4">
    <source>
        <dbReference type="EMBL" id="QKH22680.1"/>
    </source>
</evidence>
<name>A0A0B5NBW8_BACTU</name>
<dbReference type="Proteomes" id="UP000501107">
    <property type="component" value="Plasmid unnamed3"/>
</dbReference>
<geneLocation type="plasmid" evidence="2 5">
    <name>2</name>
</geneLocation>
<evidence type="ECO:0000313" key="2">
    <source>
        <dbReference type="EMBL" id="AJG73895.1"/>
    </source>
</evidence>
<evidence type="ECO:0000313" key="3">
    <source>
        <dbReference type="EMBL" id="MDR4174803.1"/>
    </source>
</evidence>
<organism evidence="4 6">
    <name type="scientific">Bacillus thuringiensis</name>
    <dbReference type="NCBI Taxonomy" id="1428"/>
    <lineage>
        <taxon>Bacteria</taxon>
        <taxon>Bacillati</taxon>
        <taxon>Bacillota</taxon>
        <taxon>Bacilli</taxon>
        <taxon>Bacillales</taxon>
        <taxon>Bacillaceae</taxon>
        <taxon>Bacillus</taxon>
        <taxon>Bacillus cereus group</taxon>
    </lineage>
</organism>
<evidence type="ECO:0000313" key="6">
    <source>
        <dbReference type="Proteomes" id="UP000501107"/>
    </source>
</evidence>
<accession>A0A0B5NBW8</accession>
<dbReference type="AlphaFoldDB" id="A0A0B5NBW8"/>
<feature type="transmembrane region" description="Helical" evidence="1">
    <location>
        <begin position="45"/>
        <end position="74"/>
    </location>
</feature>
<reference evidence="2 5" key="1">
    <citation type="journal article" date="2015" name="Genome Announc.">
        <title>Complete genome sequences for 35 biothreat assay-relevant bacillus species.</title>
        <authorList>
            <person name="Johnson S.L."/>
            <person name="Daligault H.E."/>
            <person name="Davenport K.W."/>
            <person name="Jaissle J."/>
            <person name="Frey K.G."/>
            <person name="Ladner J.T."/>
            <person name="Broomall S.M."/>
            <person name="Bishop-Lilly K.A."/>
            <person name="Bruce D.C."/>
            <person name="Gibbons H.S."/>
            <person name="Coyne S.R."/>
            <person name="Lo C.C."/>
            <person name="Meincke L."/>
            <person name="Munk A.C."/>
            <person name="Koroleva G.I."/>
            <person name="Rosenzweig C.N."/>
            <person name="Palacios G.F."/>
            <person name="Redden C.L."/>
            <person name="Minogue T.D."/>
            <person name="Chain P.S."/>
        </authorList>
    </citation>
    <scope>NUCLEOTIDE SEQUENCE [LARGE SCALE GENOMIC DNA]</scope>
    <source>
        <strain evidence="2 5">HD1011</strain>
        <plasmid evidence="2 5">2</plasmid>
    </source>
</reference>
<dbReference type="Proteomes" id="UP000031876">
    <property type="component" value="Plasmid 2"/>
</dbReference>
<geneLocation type="plasmid" evidence="4 6">
    <name>unnamed3</name>
</geneLocation>
<dbReference type="KEGG" id="btw:BF38_5886"/>
<reference evidence="4 6" key="3">
    <citation type="submission" date="2020-05" db="EMBL/GenBank/DDBJ databases">
        <title>FDA dAtabase for Regulatory Grade micrObial Sequences (FDA-ARGOS): Supporting development and validation of Infectious Disease Dx tests.</title>
        <authorList>
            <person name="Nelson B."/>
            <person name="Plummer A."/>
            <person name="Tallon L."/>
            <person name="Sadzewicz L."/>
            <person name="Zhao X."/>
            <person name="Vavikolanu K."/>
            <person name="Mehta A."/>
            <person name="Aluvathingal J."/>
            <person name="Nadendla S."/>
            <person name="Myers T."/>
            <person name="Yan Y."/>
            <person name="Sichtig H."/>
        </authorList>
    </citation>
    <scope>NUCLEOTIDE SEQUENCE [LARGE SCALE GENOMIC DNA]</scope>
    <source>
        <strain evidence="4 6">FDAARGOS_795</strain>
        <plasmid evidence="4 6">unnamed3</plasmid>
    </source>
</reference>
<sequence>MIFGSFADNFWGYVVPACITYAGVNNKDFVFKDEKYSKGMLKREWVFVLMPYINMVGALFVTCMMVLRIIFWFMKGFLDNDKD</sequence>
<dbReference type="RefSeq" id="WP_000576139.1">
    <property type="nucleotide sequence ID" value="NZ_CP009334.1"/>
</dbReference>
<reference evidence="3" key="2">
    <citation type="submission" date="2019-07" db="EMBL/GenBank/DDBJ databases">
        <title>Phylogenomic Reclassification of ATCC Bacillus Strains and Various Taxa within the Genus Bacillus.</title>
        <authorList>
            <person name="Riojas M.A."/>
            <person name="Frank A.M."/>
            <person name="Fenn S.L."/>
            <person name="King S.P."/>
            <person name="Brower S.M."/>
            <person name="Hazbon M.H."/>
        </authorList>
    </citation>
    <scope>NUCLEOTIDE SEQUENCE</scope>
    <source>
        <strain evidence="3">ATCC 35646</strain>
    </source>
</reference>
<feature type="transmembrane region" description="Helical" evidence="1">
    <location>
        <begin position="6"/>
        <end position="24"/>
    </location>
</feature>
<evidence type="ECO:0000256" key="1">
    <source>
        <dbReference type="SAM" id="Phobius"/>
    </source>
</evidence>
<evidence type="ECO:0000313" key="5">
    <source>
        <dbReference type="Proteomes" id="UP000031876"/>
    </source>
</evidence>
<dbReference type="EMBL" id="CP009334">
    <property type="protein sequence ID" value="AJG73895.1"/>
    <property type="molecule type" value="Genomic_DNA"/>
</dbReference>
<dbReference type="EMBL" id="CP053979">
    <property type="protein sequence ID" value="QKH22680.1"/>
    <property type="molecule type" value="Genomic_DNA"/>
</dbReference>